<evidence type="ECO:0008006" key="3">
    <source>
        <dbReference type="Google" id="ProtNLM"/>
    </source>
</evidence>
<dbReference type="AlphaFoldDB" id="A0A8B3S186"/>
<organism evidence="1 2">
    <name type="scientific">Candidatus Argoarchaeum ethanivorans</name>
    <dbReference type="NCBI Taxonomy" id="2608793"/>
    <lineage>
        <taxon>Archaea</taxon>
        <taxon>Methanobacteriati</taxon>
        <taxon>Methanobacteriota</taxon>
        <taxon>Stenosarchaea group</taxon>
        <taxon>Methanomicrobia</taxon>
        <taxon>Methanosarcinales</taxon>
        <taxon>Methanosarcinales incertae sedis</taxon>
        <taxon>GOM Arc I cluster</taxon>
        <taxon>Candidatus Argoarchaeum</taxon>
    </lineage>
</organism>
<sequence length="380" mass="43842">MNLPEKTFKPNYWKTLNLSIRNKGNAHARSVKISFSKEVEVKGLKELDVNSGEEKRSNIVFKPNELGEVPLEIETSYKDTDGKEYAAEKMFMIIVGEKVREKPKPIHTNPVSHLTIERTIYDPTKGFIISRAVELPNVKKWIESHDSSMYWFVLCIKNNSDELLDKWNIEIDVDSILKFLEVRIEGSDVDFNLEKVSFNPSTGKQQYGMSPLPERLGLVIPRRGARRVFMKLDSKACNQYYEIGGRVISGDFEDRIQVKGLNLGCARGYSLKDAIKKHPDTADDFGKATFGKIRLETLRSWIEVQKCFKFDGIEKKKIIGKLRVLEENMTREGNSELKGGINEMWRRVEQESISYVPEDYLNKMDIKLDEVLRVWCANVY</sequence>
<comment type="caution">
    <text evidence="1">The sequence shown here is derived from an EMBL/GenBank/DDBJ whole genome shotgun (WGS) entry which is preliminary data.</text>
</comment>
<reference evidence="2" key="1">
    <citation type="submission" date="2019-01" db="EMBL/GenBank/DDBJ databases">
        <title>Anaerobic oxidation of ethane by archaea from a marine hydrocarbon seep.</title>
        <authorList>
            <person name="Musat F."/>
        </authorList>
    </citation>
    <scope>NUCLEOTIDE SEQUENCE [LARGE SCALE GENOMIC DNA]</scope>
</reference>
<name>A0A8B3S186_9EURY</name>
<gene>
    <name evidence="1" type="ORF">AEth_01165</name>
</gene>
<evidence type="ECO:0000313" key="2">
    <source>
        <dbReference type="Proteomes" id="UP000291831"/>
    </source>
</evidence>
<proteinExistence type="predicted"/>
<accession>A0A8B3S186</accession>
<dbReference type="Proteomes" id="UP000291831">
    <property type="component" value="Unassembled WGS sequence"/>
</dbReference>
<evidence type="ECO:0000313" key="1">
    <source>
        <dbReference type="EMBL" id="RZB29437.1"/>
    </source>
</evidence>
<dbReference type="EMBL" id="RPGO01000027">
    <property type="protein sequence ID" value="RZB29437.1"/>
    <property type="molecule type" value="Genomic_DNA"/>
</dbReference>
<protein>
    <recommendedName>
        <fullName evidence="3">CARDB domain-containing protein</fullName>
    </recommendedName>
</protein>